<dbReference type="InterPro" id="IPR040442">
    <property type="entry name" value="Pyrv_kinase-like_dom_sf"/>
</dbReference>
<sequence>MRADRRRAVLVAPASDDRKARKALSSAADEVVLDLEDAVTPDQKSSARAAAADLVAEFGSQRPVSIRVNAVDTEWFGDDIAACAAMGPQLCTVVLPKAESPDQLTEADTALRGSPIGLQILVETPTGIRDVADICAATDRLVTVVIGYADLAATLGRSASMPRSGWHPIQDRVLIAGRAAGVAVVDGPHLTIADDDGFREAKTWVRDLGFDGTWVIHPAQIDSAHAIFTPEADDVADARRVIAALSDAAARGDGAAKLDGRMLDEAMAVSARRVLAKAGLS</sequence>
<dbReference type="SUPFAM" id="SSF51621">
    <property type="entry name" value="Phosphoenolpyruvate/pyruvate domain"/>
    <property type="match status" value="1"/>
</dbReference>
<reference evidence="5 6" key="1">
    <citation type="submission" date="2024-01" db="EMBL/GenBank/DDBJ databases">
        <title>Draft genome sequence of Gordonia sp. LSe1-13.</title>
        <authorList>
            <person name="Suphannarot A."/>
            <person name="Mingma R."/>
        </authorList>
    </citation>
    <scope>NUCLEOTIDE SEQUENCE [LARGE SCALE GENOMIC DNA]</scope>
    <source>
        <strain evidence="5 6">LSe1-13</strain>
    </source>
</reference>
<feature type="domain" description="HpcH/HpaI aldolase/citrate lyase" evidence="4">
    <location>
        <begin position="7"/>
        <end position="218"/>
    </location>
</feature>
<evidence type="ECO:0000256" key="1">
    <source>
        <dbReference type="ARBA" id="ARBA00001946"/>
    </source>
</evidence>
<dbReference type="Proteomes" id="UP001347146">
    <property type="component" value="Unassembled WGS sequence"/>
</dbReference>
<dbReference type="InterPro" id="IPR011206">
    <property type="entry name" value="Citrate_lyase_beta/mcl1/mcl2"/>
</dbReference>
<comment type="caution">
    <text evidence="5">The sequence shown here is derived from an EMBL/GenBank/DDBJ whole genome shotgun (WGS) entry which is preliminary data.</text>
</comment>
<evidence type="ECO:0000259" key="4">
    <source>
        <dbReference type="Pfam" id="PF03328"/>
    </source>
</evidence>
<dbReference type="Pfam" id="PF03328">
    <property type="entry name" value="HpcH_HpaI"/>
    <property type="match status" value="1"/>
</dbReference>
<comment type="cofactor">
    <cofactor evidence="1">
        <name>Mg(2+)</name>
        <dbReference type="ChEBI" id="CHEBI:18420"/>
    </cofactor>
</comment>
<protein>
    <submittedName>
        <fullName evidence="5">CoA ester lyase</fullName>
    </submittedName>
</protein>
<dbReference type="Gene3D" id="3.20.20.60">
    <property type="entry name" value="Phosphoenolpyruvate-binding domains"/>
    <property type="match status" value="1"/>
</dbReference>
<evidence type="ECO:0000313" key="5">
    <source>
        <dbReference type="EMBL" id="MEE3849374.1"/>
    </source>
</evidence>
<accession>A0ABU7M8C0</accession>
<keyword evidence="3" id="KW-0460">Magnesium</keyword>
<evidence type="ECO:0000313" key="6">
    <source>
        <dbReference type="Proteomes" id="UP001347146"/>
    </source>
</evidence>
<proteinExistence type="predicted"/>
<name>A0ABU7M8C0_9ACTN</name>
<keyword evidence="5" id="KW-0456">Lyase</keyword>
<dbReference type="PIRSF" id="PIRSF015582">
    <property type="entry name" value="Cit_lyase_B"/>
    <property type="match status" value="1"/>
</dbReference>
<dbReference type="PANTHER" id="PTHR32308">
    <property type="entry name" value="LYASE BETA SUBUNIT, PUTATIVE (AFU_ORTHOLOGUE AFUA_4G13030)-RELATED"/>
    <property type="match status" value="1"/>
</dbReference>
<gene>
    <name evidence="5" type="ORF">VZC37_03480</name>
</gene>
<dbReference type="GO" id="GO:0016829">
    <property type="term" value="F:lyase activity"/>
    <property type="evidence" value="ECO:0007669"/>
    <property type="project" value="UniProtKB-KW"/>
</dbReference>
<dbReference type="InterPro" id="IPR005000">
    <property type="entry name" value="Aldolase/citrate-lyase_domain"/>
</dbReference>
<dbReference type="RefSeq" id="WP_330431008.1">
    <property type="nucleotide sequence ID" value="NZ_JAZDUF010000001.1"/>
</dbReference>
<evidence type="ECO:0000256" key="2">
    <source>
        <dbReference type="ARBA" id="ARBA00022723"/>
    </source>
</evidence>
<keyword evidence="6" id="KW-1185">Reference proteome</keyword>
<dbReference type="EMBL" id="JAZDUF010000001">
    <property type="protein sequence ID" value="MEE3849374.1"/>
    <property type="molecule type" value="Genomic_DNA"/>
</dbReference>
<organism evidence="5 6">
    <name type="scientific">Gordonia sesuvii</name>
    <dbReference type="NCBI Taxonomy" id="3116777"/>
    <lineage>
        <taxon>Bacteria</taxon>
        <taxon>Bacillati</taxon>
        <taxon>Actinomycetota</taxon>
        <taxon>Actinomycetes</taxon>
        <taxon>Mycobacteriales</taxon>
        <taxon>Gordoniaceae</taxon>
        <taxon>Gordonia</taxon>
    </lineage>
</organism>
<dbReference type="InterPro" id="IPR015813">
    <property type="entry name" value="Pyrv/PenolPyrv_kinase-like_dom"/>
</dbReference>
<evidence type="ECO:0000256" key="3">
    <source>
        <dbReference type="ARBA" id="ARBA00022842"/>
    </source>
</evidence>
<dbReference type="PANTHER" id="PTHR32308:SF0">
    <property type="entry name" value="HPCH_HPAI ALDOLASE_CITRATE LYASE DOMAIN-CONTAINING PROTEIN"/>
    <property type="match status" value="1"/>
</dbReference>
<keyword evidence="2" id="KW-0479">Metal-binding</keyword>